<dbReference type="EMBL" id="BSXT01004398">
    <property type="protein sequence ID" value="GMF57728.1"/>
    <property type="molecule type" value="Genomic_DNA"/>
</dbReference>
<organism evidence="2 3">
    <name type="scientific">Phytophthora fragariaefolia</name>
    <dbReference type="NCBI Taxonomy" id="1490495"/>
    <lineage>
        <taxon>Eukaryota</taxon>
        <taxon>Sar</taxon>
        <taxon>Stramenopiles</taxon>
        <taxon>Oomycota</taxon>
        <taxon>Peronosporomycetes</taxon>
        <taxon>Peronosporales</taxon>
        <taxon>Peronosporaceae</taxon>
        <taxon>Phytophthora</taxon>
    </lineage>
</organism>
<keyword evidence="1" id="KW-0732">Signal</keyword>
<name>A0A9W7D8L6_9STRA</name>
<accession>A0A9W7D8L6</accession>
<keyword evidence="3" id="KW-1185">Reference proteome</keyword>
<evidence type="ECO:0000256" key="1">
    <source>
        <dbReference type="SAM" id="SignalP"/>
    </source>
</evidence>
<dbReference type="AlphaFoldDB" id="A0A9W7D8L6"/>
<evidence type="ECO:0000313" key="2">
    <source>
        <dbReference type="EMBL" id="GMF57728.1"/>
    </source>
</evidence>
<comment type="caution">
    <text evidence="2">The sequence shown here is derived from an EMBL/GenBank/DDBJ whole genome shotgun (WGS) entry which is preliminary data.</text>
</comment>
<sequence>MAKVHRFRLGTFYLASWFIWPVEAGVEAEPDPGACVNAIREPPQHQALKQSSSIVPLGHATVELCFSARCWDSQVEAVKIVDEERYDSHEGRYRQSIWARDDSNRYLLMWASLVVVIPTTLETSPR</sequence>
<proteinExistence type="predicted"/>
<gene>
    <name evidence="2" type="ORF">Pfra01_002469600</name>
</gene>
<reference evidence="2" key="1">
    <citation type="submission" date="2023-04" db="EMBL/GenBank/DDBJ databases">
        <title>Phytophthora fragariaefolia NBRC 109709.</title>
        <authorList>
            <person name="Ichikawa N."/>
            <person name="Sato H."/>
            <person name="Tonouchi N."/>
        </authorList>
    </citation>
    <scope>NUCLEOTIDE SEQUENCE</scope>
    <source>
        <strain evidence="2">NBRC 109709</strain>
    </source>
</reference>
<evidence type="ECO:0000313" key="3">
    <source>
        <dbReference type="Proteomes" id="UP001165121"/>
    </source>
</evidence>
<dbReference type="Proteomes" id="UP001165121">
    <property type="component" value="Unassembled WGS sequence"/>
</dbReference>
<feature type="chain" id="PRO_5040929882" evidence="1">
    <location>
        <begin position="25"/>
        <end position="126"/>
    </location>
</feature>
<feature type="signal peptide" evidence="1">
    <location>
        <begin position="1"/>
        <end position="24"/>
    </location>
</feature>
<protein>
    <submittedName>
        <fullName evidence="2">Unnamed protein product</fullName>
    </submittedName>
</protein>